<evidence type="ECO:0000256" key="4">
    <source>
        <dbReference type="ARBA" id="ARBA00022827"/>
    </source>
</evidence>
<dbReference type="Pfam" id="PF07992">
    <property type="entry name" value="Pyr_redox_2"/>
    <property type="match status" value="1"/>
</dbReference>
<evidence type="ECO:0000256" key="3">
    <source>
        <dbReference type="ARBA" id="ARBA00022630"/>
    </source>
</evidence>
<evidence type="ECO:0000256" key="5">
    <source>
        <dbReference type="ARBA" id="ARBA00023002"/>
    </source>
</evidence>
<dbReference type="Gene3D" id="3.50.50.100">
    <property type="match status" value="1"/>
</dbReference>
<evidence type="ECO:0000313" key="8">
    <source>
        <dbReference type="Proteomes" id="UP001253545"/>
    </source>
</evidence>
<organism evidence="7 8">
    <name type="scientific">Glaciecola petra</name>
    <dbReference type="NCBI Taxonomy" id="3075602"/>
    <lineage>
        <taxon>Bacteria</taxon>
        <taxon>Pseudomonadati</taxon>
        <taxon>Pseudomonadota</taxon>
        <taxon>Gammaproteobacteria</taxon>
        <taxon>Alteromonadales</taxon>
        <taxon>Alteromonadaceae</taxon>
        <taxon>Glaciecola</taxon>
    </lineage>
</organism>
<dbReference type="InterPro" id="IPR023753">
    <property type="entry name" value="FAD/NAD-binding_dom"/>
</dbReference>
<protein>
    <submittedName>
        <fullName evidence="7">FAD-dependent oxidoreductase</fullName>
    </submittedName>
</protein>
<feature type="domain" description="FAD/NAD(P)-binding" evidence="6">
    <location>
        <begin position="9"/>
        <end position="300"/>
    </location>
</feature>
<evidence type="ECO:0000313" key="7">
    <source>
        <dbReference type="EMBL" id="MDT0594132.1"/>
    </source>
</evidence>
<evidence type="ECO:0000256" key="2">
    <source>
        <dbReference type="ARBA" id="ARBA00005272"/>
    </source>
</evidence>
<comment type="cofactor">
    <cofactor evidence="1">
        <name>FAD</name>
        <dbReference type="ChEBI" id="CHEBI:57692"/>
    </cofactor>
</comment>
<comment type="caution">
    <text evidence="7">The sequence shown here is derived from an EMBL/GenBank/DDBJ whole genome shotgun (WGS) entry which is preliminary data.</text>
</comment>
<proteinExistence type="inferred from homology"/>
<comment type="similarity">
    <text evidence="2">Belongs to the NADH dehydrogenase family.</text>
</comment>
<dbReference type="SUPFAM" id="SSF51905">
    <property type="entry name" value="FAD/NAD(P)-binding domain"/>
    <property type="match status" value="1"/>
</dbReference>
<evidence type="ECO:0000256" key="1">
    <source>
        <dbReference type="ARBA" id="ARBA00001974"/>
    </source>
</evidence>
<dbReference type="InterPro" id="IPR051169">
    <property type="entry name" value="NADH-Q_oxidoreductase"/>
</dbReference>
<keyword evidence="5" id="KW-0560">Oxidoreductase</keyword>
<dbReference type="PRINTS" id="PR00368">
    <property type="entry name" value="FADPNR"/>
</dbReference>
<keyword evidence="4" id="KW-0274">FAD</keyword>
<dbReference type="PANTHER" id="PTHR42913:SF3">
    <property type="entry name" value="64 KDA MITOCHONDRIAL NADH DEHYDROGENASE (EUROFUNG)"/>
    <property type="match status" value="1"/>
</dbReference>
<dbReference type="PANTHER" id="PTHR42913">
    <property type="entry name" value="APOPTOSIS-INDUCING FACTOR 1"/>
    <property type="match status" value="1"/>
</dbReference>
<keyword evidence="3" id="KW-0285">Flavoprotein</keyword>
<dbReference type="RefSeq" id="WP_311367616.1">
    <property type="nucleotide sequence ID" value="NZ_JAVRHX010000001.1"/>
</dbReference>
<name>A0ABU2ZNC3_9ALTE</name>
<sequence length="409" mass="44736">MTTHTYKSRIIIIGANFAGLTAASKIDKHHLVTVIDARADFQWTPNIHEMLSDVKKQDYLSLPLTTLISKLGHHFIQQTVKSVNNELKTVSLNDGQTLDYDVLLIASGHSRTSYGITGADKYAIGFRQASDALAINNKIQASINSNTSTIINIIGGGFTGVEVLGELLRKYPKNTNIKLNIVESSSSILQSLPSKLANDIIEQCNKLGVHFYFNKAIKEVKNASICFDDNSTVQSDITIWTAGTKLPDYLLDLNANIVANGLPVNRYLQAEGFDSIFVAGDSASYSSPLPKQASNAMDMGLHAAENINRFCKYKTMLPFTPKTKPILLSLGDINTYLIQKNLVLASPLLAAAKEAVYQLYMARLSSLLPIEQGLSGIAGRFSLSTEKLLLAEVLKARPKVLLGRSKVLY</sequence>
<dbReference type="Proteomes" id="UP001253545">
    <property type="component" value="Unassembled WGS sequence"/>
</dbReference>
<evidence type="ECO:0000259" key="6">
    <source>
        <dbReference type="Pfam" id="PF07992"/>
    </source>
</evidence>
<gene>
    <name evidence="7" type="ORF">RM552_04675</name>
</gene>
<reference evidence="7 8" key="1">
    <citation type="submission" date="2023-09" db="EMBL/GenBank/DDBJ databases">
        <authorList>
            <person name="Rey-Velasco X."/>
        </authorList>
    </citation>
    <scope>NUCLEOTIDE SEQUENCE [LARGE SCALE GENOMIC DNA]</scope>
    <source>
        <strain evidence="7 8">P117</strain>
    </source>
</reference>
<dbReference type="PRINTS" id="PR00469">
    <property type="entry name" value="PNDRDTASEII"/>
</dbReference>
<dbReference type="InterPro" id="IPR036188">
    <property type="entry name" value="FAD/NAD-bd_sf"/>
</dbReference>
<keyword evidence="8" id="KW-1185">Reference proteome</keyword>
<dbReference type="EMBL" id="JAVRHX010000001">
    <property type="protein sequence ID" value="MDT0594132.1"/>
    <property type="molecule type" value="Genomic_DNA"/>
</dbReference>
<accession>A0ABU2ZNC3</accession>